<dbReference type="EMBL" id="VBVZ01000643">
    <property type="protein sequence ID" value="TLG88022.1"/>
    <property type="molecule type" value="Genomic_DNA"/>
</dbReference>
<dbReference type="Proteomes" id="UP000304941">
    <property type="component" value="Unassembled WGS sequence"/>
</dbReference>
<reference evidence="2 3" key="1">
    <citation type="submission" date="2019-05" db="EMBL/GenBank/DDBJ databases">
        <title>Pseudomonas edaphica sp. nov., isolated from rhizospheric soil of Cistus ladanifer L. in Spain.</title>
        <authorList>
            <person name="Peix A."/>
        </authorList>
    </citation>
    <scope>NUCLEOTIDE SEQUENCE [LARGE SCALE GENOMIC DNA]</scope>
    <source>
        <strain evidence="2 3">RD25</strain>
    </source>
</reference>
<proteinExistence type="predicted"/>
<evidence type="ECO:0000256" key="1">
    <source>
        <dbReference type="SAM" id="MobiDB-lite"/>
    </source>
</evidence>
<evidence type="ECO:0000313" key="2">
    <source>
        <dbReference type="EMBL" id="TLG88022.1"/>
    </source>
</evidence>
<gene>
    <name evidence="2" type="ORF">FEM54_28135</name>
</gene>
<name>A0ABY2U0J6_9PSED</name>
<keyword evidence="3" id="KW-1185">Reference proteome</keyword>
<feature type="compositionally biased region" description="Basic and acidic residues" evidence="1">
    <location>
        <begin position="13"/>
        <end position="24"/>
    </location>
</feature>
<protein>
    <submittedName>
        <fullName evidence="2">Uncharacterized protein</fullName>
    </submittedName>
</protein>
<accession>A0ABY2U0J6</accession>
<feature type="non-terminal residue" evidence="2">
    <location>
        <position position="70"/>
    </location>
</feature>
<organism evidence="2 3">
    <name type="scientific">Pseudomonas edaphica</name>
    <dbReference type="NCBI Taxonomy" id="2006980"/>
    <lineage>
        <taxon>Bacteria</taxon>
        <taxon>Pseudomonadati</taxon>
        <taxon>Pseudomonadota</taxon>
        <taxon>Gammaproteobacteria</taxon>
        <taxon>Pseudomonadales</taxon>
        <taxon>Pseudomonadaceae</taxon>
        <taxon>Pseudomonas</taxon>
    </lineage>
</organism>
<dbReference type="RefSeq" id="WP_138453817.1">
    <property type="nucleotide sequence ID" value="NZ_VBVZ01000643.1"/>
</dbReference>
<comment type="caution">
    <text evidence="2">The sequence shown here is derived from an EMBL/GenBank/DDBJ whole genome shotgun (WGS) entry which is preliminary data.</text>
</comment>
<sequence>MSAVKNTPLHKKNGTDTDTKLSMRAAREAQNGLSATLANVRATQDGLTELDASARLQREGYNEVAHDKPP</sequence>
<feature type="region of interest" description="Disordered" evidence="1">
    <location>
        <begin position="1"/>
        <end position="24"/>
    </location>
</feature>
<evidence type="ECO:0000313" key="3">
    <source>
        <dbReference type="Proteomes" id="UP000304941"/>
    </source>
</evidence>